<dbReference type="SMART" id="SM01297">
    <property type="entry name" value="KAP"/>
    <property type="match status" value="1"/>
</dbReference>
<accession>A0A7S3Z7L0</accession>
<feature type="compositionally biased region" description="Low complexity" evidence="1">
    <location>
        <begin position="212"/>
        <end position="221"/>
    </location>
</feature>
<dbReference type="EMBL" id="HBIV01036480">
    <property type="protein sequence ID" value="CAE0674307.1"/>
    <property type="molecule type" value="Transcribed_RNA"/>
</dbReference>
<organism evidence="2">
    <name type="scientific">Lotharella globosa</name>
    <dbReference type="NCBI Taxonomy" id="91324"/>
    <lineage>
        <taxon>Eukaryota</taxon>
        <taxon>Sar</taxon>
        <taxon>Rhizaria</taxon>
        <taxon>Cercozoa</taxon>
        <taxon>Chlorarachniophyceae</taxon>
        <taxon>Lotharella</taxon>
    </lineage>
</organism>
<dbReference type="Gene3D" id="1.25.10.10">
    <property type="entry name" value="Leucine-rich Repeat Variant"/>
    <property type="match status" value="1"/>
</dbReference>
<protein>
    <recommendedName>
        <fullName evidence="3">Kinesin-associated protein 3</fullName>
    </recommendedName>
</protein>
<reference evidence="2" key="1">
    <citation type="submission" date="2021-01" db="EMBL/GenBank/DDBJ databases">
        <authorList>
            <person name="Corre E."/>
            <person name="Pelletier E."/>
            <person name="Niang G."/>
            <person name="Scheremetjew M."/>
            <person name="Finn R."/>
            <person name="Kale V."/>
            <person name="Holt S."/>
            <person name="Cochrane G."/>
            <person name="Meng A."/>
            <person name="Brown T."/>
            <person name="Cohen L."/>
        </authorList>
    </citation>
    <scope>NUCLEOTIDE SEQUENCE</scope>
    <source>
        <strain evidence="2">CCCM811</strain>
    </source>
</reference>
<dbReference type="GO" id="GO:0007018">
    <property type="term" value="P:microtubule-based movement"/>
    <property type="evidence" value="ECO:0007669"/>
    <property type="project" value="TreeGrafter"/>
</dbReference>
<evidence type="ECO:0000313" key="2">
    <source>
        <dbReference type="EMBL" id="CAE0674307.1"/>
    </source>
</evidence>
<dbReference type="Pfam" id="PF05804">
    <property type="entry name" value="KAP"/>
    <property type="match status" value="1"/>
</dbReference>
<proteinExistence type="predicted"/>
<dbReference type="PANTHER" id="PTHR15605">
    <property type="entry name" value="KINESIN-ASSOCIATED PROTEINS"/>
    <property type="match status" value="1"/>
</dbReference>
<dbReference type="InterPro" id="IPR008658">
    <property type="entry name" value="KAP3"/>
</dbReference>
<dbReference type="GO" id="GO:0035869">
    <property type="term" value="C:ciliary transition zone"/>
    <property type="evidence" value="ECO:0007669"/>
    <property type="project" value="TreeGrafter"/>
</dbReference>
<feature type="region of interest" description="Disordered" evidence="1">
    <location>
        <begin position="93"/>
        <end position="238"/>
    </location>
</feature>
<dbReference type="InterPro" id="IPR011989">
    <property type="entry name" value="ARM-like"/>
</dbReference>
<dbReference type="SUPFAM" id="SSF48371">
    <property type="entry name" value="ARM repeat"/>
    <property type="match status" value="1"/>
</dbReference>
<name>A0A7S3Z7L0_9EUKA</name>
<dbReference type="InterPro" id="IPR016024">
    <property type="entry name" value="ARM-type_fold"/>
</dbReference>
<dbReference type="AlphaFoldDB" id="A0A7S3Z7L0"/>
<feature type="compositionally biased region" description="Basic and acidic residues" evidence="1">
    <location>
        <begin position="851"/>
        <end position="860"/>
    </location>
</feature>
<feature type="compositionally biased region" description="Basic residues" evidence="1">
    <location>
        <begin position="222"/>
        <end position="238"/>
    </location>
</feature>
<sequence length="910" mass="103284">MADTRVVRKIKLGKIELDAKDPVIIANYDTVTRRGDVEIDRKPGNTRVNLSKFKPSSNVEKYAEHIVAKCKYIHHTQRNQVIRALQALKARLSKSLARPPDKPKEKPKERKKLTPIVKVVKPVVRLNPQQPAPRPTTPPSKDIQHPPQPTPAANNSDLKATSVQSSPIPETQPENNRDAGTIDLASPGSRPMPATGGAGAEGKIANTGGETARSIRSSARSSGRKSARRKKSRKKLKVPKAKMKELDSYIEMLYEEDVKLKIKGTASIVVLVQNAENLDTFVGQPSIMRTLGRLLADELKGNVDVLINILQIFFCFSSFSQLHRLLLTNKVGETTMKILDLERKRYDHRMGRWKDAKAAGRFGEEETRKAVKVLEKQEHLLYISYYILLNLAEDSQIQVKMIQRDIVESLLDELRRQSTRELVPGTHVNMTDDLLQLAVIFLKSISIFEENIQELSRLGAMRKLQALYEASTHPDLRDEVLQLMFNLSFDDKQRALVISNGFHKHIVEAIGEPVTRHVAIKLLYHVTCGLKMGDPSALTEDLVVSLQNATKIVSQLIIACRKKLVDDHLISLGVNLAAHECCATVIAQGEFLPRLLKRSHTNLDNLLMKMVRNVSNHPRLWKAFTPFMHQLVGMALRSESHDYLVEALRTLGNIQVPDVLYHQLLIKHGFLEPLTKYLNAGMAEDDIVLAVLIVIGTFAIDPRTGPLFGNRKLVDKMFLVLKDKKQDEDMVLQGMFALFRISLYKHGREAVSKHEDMVNLLLEFTTDESEEIRNLTNKVLDLVVQSDSDGWQSKIRERRFYGMNREWIEYIDSTEAEQEDFKDGDMYDDAEGQYYDDDEYHQMHAAHEMWGDNTPEREDGMSPEDDELVEPRDYGESLESSGRFSPRYRSGAPYDEEDLDDDGLGQSRRR</sequence>
<feature type="compositionally biased region" description="Polar residues" evidence="1">
    <location>
        <begin position="151"/>
        <end position="174"/>
    </location>
</feature>
<dbReference type="PANTHER" id="PTHR15605:SF2">
    <property type="entry name" value="KINESIN-ASSOCIATED PROTEIN 3"/>
    <property type="match status" value="1"/>
</dbReference>
<evidence type="ECO:0008006" key="3">
    <source>
        <dbReference type="Google" id="ProtNLM"/>
    </source>
</evidence>
<evidence type="ECO:0000256" key="1">
    <source>
        <dbReference type="SAM" id="MobiDB-lite"/>
    </source>
</evidence>
<gene>
    <name evidence="2" type="ORF">LGLO00237_LOCUS26081</name>
</gene>
<dbReference type="GO" id="GO:0016939">
    <property type="term" value="C:kinesin II complex"/>
    <property type="evidence" value="ECO:0007669"/>
    <property type="project" value="TreeGrafter"/>
</dbReference>
<dbReference type="GO" id="GO:0005930">
    <property type="term" value="C:axoneme"/>
    <property type="evidence" value="ECO:0007669"/>
    <property type="project" value="TreeGrafter"/>
</dbReference>
<feature type="region of interest" description="Disordered" evidence="1">
    <location>
        <begin position="851"/>
        <end position="910"/>
    </location>
</feature>
<feature type="compositionally biased region" description="Acidic residues" evidence="1">
    <location>
        <begin position="894"/>
        <end position="903"/>
    </location>
</feature>
<dbReference type="GO" id="GO:0044782">
    <property type="term" value="P:cilium organization"/>
    <property type="evidence" value="ECO:0007669"/>
    <property type="project" value="TreeGrafter"/>
</dbReference>
<feature type="compositionally biased region" description="Basic and acidic residues" evidence="1">
    <location>
        <begin position="99"/>
        <end position="108"/>
    </location>
</feature>
<dbReference type="GO" id="GO:0019894">
    <property type="term" value="F:kinesin binding"/>
    <property type="evidence" value="ECO:0007669"/>
    <property type="project" value="InterPro"/>
</dbReference>